<evidence type="ECO:0000313" key="2">
    <source>
        <dbReference type="Proteomes" id="UP000252355"/>
    </source>
</evidence>
<dbReference type="Proteomes" id="UP000252355">
    <property type="component" value="Unassembled WGS sequence"/>
</dbReference>
<organism evidence="1 2">
    <name type="scientific">Candidatus Ozemobacter sibiricus</name>
    <dbReference type="NCBI Taxonomy" id="2268124"/>
    <lineage>
        <taxon>Bacteria</taxon>
        <taxon>Candidatus Ozemobacteria</taxon>
        <taxon>Candidatus Ozemobacterales</taxon>
        <taxon>Candidatus Ozemobacteraceae</taxon>
        <taxon>Candidatus Ozemobacter</taxon>
    </lineage>
</organism>
<protein>
    <submittedName>
        <fullName evidence="1">Uncharacterized protein</fullName>
    </submittedName>
</protein>
<dbReference type="AlphaFoldDB" id="A0A367ZL30"/>
<proteinExistence type="predicted"/>
<dbReference type="EMBL" id="QOQW01000019">
    <property type="protein sequence ID" value="RCK78750.1"/>
    <property type="molecule type" value="Genomic_DNA"/>
</dbReference>
<reference evidence="1 2" key="1">
    <citation type="submission" date="2018-05" db="EMBL/GenBank/DDBJ databases">
        <title>A metagenomic window into the 2 km-deep terrestrial subsurface aquifer revealed taxonomically and functionally diverse microbial community comprising novel uncultured bacterial lineages.</title>
        <authorList>
            <person name="Kadnikov V.V."/>
            <person name="Mardanov A.V."/>
            <person name="Beletsky A.V."/>
            <person name="Banks D."/>
            <person name="Pimenov N.V."/>
            <person name="Frank Y.A."/>
            <person name="Karnachuk O.V."/>
            <person name="Ravin N.V."/>
        </authorList>
    </citation>
    <scope>NUCLEOTIDE SEQUENCE [LARGE SCALE GENOMIC DNA]</scope>
    <source>
        <strain evidence="1">BY5</strain>
    </source>
</reference>
<evidence type="ECO:0000313" key="1">
    <source>
        <dbReference type="EMBL" id="RCK78750.1"/>
    </source>
</evidence>
<comment type="caution">
    <text evidence="1">The sequence shown here is derived from an EMBL/GenBank/DDBJ whole genome shotgun (WGS) entry which is preliminary data.</text>
</comment>
<name>A0A367ZL30_9BACT</name>
<gene>
    <name evidence="1" type="ORF">OZSIB_1103</name>
</gene>
<accession>A0A367ZL30</accession>
<sequence>MPIRRVQDFQLRFSPQCRVFFARHLSSGSVSAAFRRPAER</sequence>